<feature type="signal peptide" evidence="1">
    <location>
        <begin position="1"/>
        <end position="23"/>
    </location>
</feature>
<feature type="domain" description="Pyrrolo-quinoline quinone repeat" evidence="2">
    <location>
        <begin position="239"/>
        <end position="346"/>
    </location>
</feature>
<dbReference type="InterPro" id="IPR015943">
    <property type="entry name" value="WD40/YVTN_repeat-like_dom_sf"/>
</dbReference>
<keyword evidence="1" id="KW-0732">Signal</keyword>
<reference evidence="3 4" key="1">
    <citation type="submission" date="2019-02" db="EMBL/GenBank/DDBJ databases">
        <title>Deep-cultivation of Planctomycetes and their phenomic and genomic characterization uncovers novel biology.</title>
        <authorList>
            <person name="Wiegand S."/>
            <person name="Jogler M."/>
            <person name="Boedeker C."/>
            <person name="Pinto D."/>
            <person name="Vollmers J."/>
            <person name="Rivas-Marin E."/>
            <person name="Kohn T."/>
            <person name="Peeters S.H."/>
            <person name="Heuer A."/>
            <person name="Rast P."/>
            <person name="Oberbeckmann S."/>
            <person name="Bunk B."/>
            <person name="Jeske O."/>
            <person name="Meyerdierks A."/>
            <person name="Storesund J.E."/>
            <person name="Kallscheuer N."/>
            <person name="Luecker S."/>
            <person name="Lage O.M."/>
            <person name="Pohl T."/>
            <person name="Merkel B.J."/>
            <person name="Hornburger P."/>
            <person name="Mueller R.-W."/>
            <person name="Bruemmer F."/>
            <person name="Labrenz M."/>
            <person name="Spormann A.M."/>
            <person name="Op den Camp H."/>
            <person name="Overmann J."/>
            <person name="Amann R."/>
            <person name="Jetten M.S.M."/>
            <person name="Mascher T."/>
            <person name="Medema M.H."/>
            <person name="Devos D.P."/>
            <person name="Kaster A.-K."/>
            <person name="Ovreas L."/>
            <person name="Rohde M."/>
            <person name="Galperin M.Y."/>
            <person name="Jogler C."/>
        </authorList>
    </citation>
    <scope>NUCLEOTIDE SEQUENCE [LARGE SCALE GENOMIC DNA]</scope>
    <source>
        <strain evidence="3 4">Mal4</strain>
    </source>
</reference>
<dbReference type="InterPro" id="IPR018391">
    <property type="entry name" value="PQQ_b-propeller_rpt"/>
</dbReference>
<dbReference type="InterPro" id="IPR011047">
    <property type="entry name" value="Quinoprotein_ADH-like_sf"/>
</dbReference>
<dbReference type="Pfam" id="PF13360">
    <property type="entry name" value="PQQ_2"/>
    <property type="match status" value="2"/>
</dbReference>
<dbReference type="Proteomes" id="UP000320496">
    <property type="component" value="Chromosome"/>
</dbReference>
<feature type="chain" id="PRO_5022118752" evidence="1">
    <location>
        <begin position="24"/>
        <end position="415"/>
    </location>
</feature>
<dbReference type="Gene3D" id="2.130.10.10">
    <property type="entry name" value="YVTN repeat-like/Quinoprotein amine dehydrogenase"/>
    <property type="match status" value="2"/>
</dbReference>
<evidence type="ECO:0000313" key="4">
    <source>
        <dbReference type="Proteomes" id="UP000320496"/>
    </source>
</evidence>
<accession>A0A517Z5V5</accession>
<dbReference type="RefSeq" id="WP_197444297.1">
    <property type="nucleotide sequence ID" value="NZ_CP036275.1"/>
</dbReference>
<gene>
    <name evidence="3" type="primary">bamB_1</name>
    <name evidence="3" type="ORF">Mal4_21380</name>
</gene>
<dbReference type="AlphaFoldDB" id="A0A517Z5V5"/>
<dbReference type="KEGG" id="mri:Mal4_21380"/>
<proteinExistence type="predicted"/>
<dbReference type="EMBL" id="CP036275">
    <property type="protein sequence ID" value="QDU37821.1"/>
    <property type="molecule type" value="Genomic_DNA"/>
</dbReference>
<sequence length="415" mass="46753" precursor="true">MACFRRICLLLAILTGVAGVAHAQSGLTSGVPHERELARLGLTRMWWGQIVMDPRRDKIAHMRADESMVYVQASSGIVTAFNAETGRRMWSILLGRPDQEFYPVVTNDTTVFLAGGMRIYAVEKMTGVKRWELELPHHPSAAPEVDDDFVYIGMVDGSVFAYNLRRVEELYRENMLPEWSHVALHWRYKTPMEVTSPPVSTGRLVAFTSLNGTVYGIEKEQSQLMFQFETDGAIRLPMAHDQDSLYVASDDQRLFCLNQLTGRTRWAFTSGVPIYDQPRVIGPHVFVTPFGGGMYCLSRTSGLMQWPRPQRLGSEFVAASPERVYAGDDMGNLLVLSRENGRVIGALQNRHLSIRLSNERTDRIFLASPSGLVVAMRERGRSFPQYHMFPERRPILPEFAPDAPPAGDDETTVDQ</sequence>
<evidence type="ECO:0000259" key="2">
    <source>
        <dbReference type="Pfam" id="PF13360"/>
    </source>
</evidence>
<dbReference type="SMART" id="SM00564">
    <property type="entry name" value="PQQ"/>
    <property type="match status" value="6"/>
</dbReference>
<dbReference type="InterPro" id="IPR002372">
    <property type="entry name" value="PQQ_rpt_dom"/>
</dbReference>
<evidence type="ECO:0000256" key="1">
    <source>
        <dbReference type="SAM" id="SignalP"/>
    </source>
</evidence>
<dbReference type="SUPFAM" id="SSF50998">
    <property type="entry name" value="Quinoprotein alcohol dehydrogenase-like"/>
    <property type="match status" value="1"/>
</dbReference>
<dbReference type="PANTHER" id="PTHR34512">
    <property type="entry name" value="CELL SURFACE PROTEIN"/>
    <property type="match status" value="1"/>
</dbReference>
<protein>
    <submittedName>
        <fullName evidence="3">Outer membrane protein assembly factor BamB</fullName>
    </submittedName>
</protein>
<keyword evidence="4" id="KW-1185">Reference proteome</keyword>
<name>A0A517Z5V5_9PLAN</name>
<feature type="domain" description="Pyrrolo-quinoline quinone repeat" evidence="2">
    <location>
        <begin position="75"/>
        <end position="218"/>
    </location>
</feature>
<evidence type="ECO:0000313" key="3">
    <source>
        <dbReference type="EMBL" id="QDU37821.1"/>
    </source>
</evidence>
<organism evidence="3 4">
    <name type="scientific">Maioricimonas rarisocia</name>
    <dbReference type="NCBI Taxonomy" id="2528026"/>
    <lineage>
        <taxon>Bacteria</taxon>
        <taxon>Pseudomonadati</taxon>
        <taxon>Planctomycetota</taxon>
        <taxon>Planctomycetia</taxon>
        <taxon>Planctomycetales</taxon>
        <taxon>Planctomycetaceae</taxon>
        <taxon>Maioricimonas</taxon>
    </lineage>
</organism>
<dbReference type="PANTHER" id="PTHR34512:SF30">
    <property type="entry name" value="OUTER MEMBRANE PROTEIN ASSEMBLY FACTOR BAMB"/>
    <property type="match status" value="1"/>
</dbReference>